<evidence type="ECO:0000313" key="2">
    <source>
        <dbReference type="EMBL" id="KAF9944291.1"/>
    </source>
</evidence>
<name>A0A9P6LVC2_9FUNG</name>
<comment type="caution">
    <text evidence="2">The sequence shown here is derived from an EMBL/GenBank/DDBJ whole genome shotgun (WGS) entry which is preliminary data.</text>
</comment>
<evidence type="ECO:0000313" key="3">
    <source>
        <dbReference type="Proteomes" id="UP000749646"/>
    </source>
</evidence>
<organism evidence="2 3">
    <name type="scientific">Modicella reniformis</name>
    <dbReference type="NCBI Taxonomy" id="1440133"/>
    <lineage>
        <taxon>Eukaryota</taxon>
        <taxon>Fungi</taxon>
        <taxon>Fungi incertae sedis</taxon>
        <taxon>Mucoromycota</taxon>
        <taxon>Mortierellomycotina</taxon>
        <taxon>Mortierellomycetes</taxon>
        <taxon>Mortierellales</taxon>
        <taxon>Mortierellaceae</taxon>
        <taxon>Modicella</taxon>
    </lineage>
</organism>
<keyword evidence="3" id="KW-1185">Reference proteome</keyword>
<gene>
    <name evidence="2" type="ORF">BGZ65_012287</name>
</gene>
<accession>A0A9P6LVC2</accession>
<reference evidence="2" key="1">
    <citation type="journal article" date="2020" name="Fungal Divers.">
        <title>Resolving the Mortierellaceae phylogeny through synthesis of multi-gene phylogenetics and phylogenomics.</title>
        <authorList>
            <person name="Vandepol N."/>
            <person name="Liber J."/>
            <person name="Desiro A."/>
            <person name="Na H."/>
            <person name="Kennedy M."/>
            <person name="Barry K."/>
            <person name="Grigoriev I.V."/>
            <person name="Miller A.N."/>
            <person name="O'Donnell K."/>
            <person name="Stajich J.E."/>
            <person name="Bonito G."/>
        </authorList>
    </citation>
    <scope>NUCLEOTIDE SEQUENCE</scope>
    <source>
        <strain evidence="2">MES-2147</strain>
    </source>
</reference>
<dbReference type="Proteomes" id="UP000749646">
    <property type="component" value="Unassembled WGS sequence"/>
</dbReference>
<dbReference type="AlphaFoldDB" id="A0A9P6LVC2"/>
<protein>
    <submittedName>
        <fullName evidence="2">Uncharacterized protein</fullName>
    </submittedName>
</protein>
<dbReference type="EMBL" id="JAAAHW010008452">
    <property type="protein sequence ID" value="KAF9944291.1"/>
    <property type="molecule type" value="Genomic_DNA"/>
</dbReference>
<sequence length="106" mass="11913">MVSEHFVFPTVAAVIAGKLQGARQRSESKHRDAQQRHAYEHVQQQQPQERYQTRIEVDPLDSSLSAPLVSPTFDTTGARRSDSGQGKSTKKGAKIYKEVEEEMNQS</sequence>
<feature type="compositionally biased region" description="Basic and acidic residues" evidence="1">
    <location>
        <begin position="24"/>
        <end position="40"/>
    </location>
</feature>
<feature type="region of interest" description="Disordered" evidence="1">
    <location>
        <begin position="20"/>
        <end position="106"/>
    </location>
</feature>
<evidence type="ECO:0000256" key="1">
    <source>
        <dbReference type="SAM" id="MobiDB-lite"/>
    </source>
</evidence>
<proteinExistence type="predicted"/>